<dbReference type="GO" id="GO:0016887">
    <property type="term" value="F:ATP hydrolysis activity"/>
    <property type="evidence" value="ECO:0007669"/>
    <property type="project" value="InterPro"/>
</dbReference>
<dbReference type="PANTHER" id="PTHR42855">
    <property type="entry name" value="ABC TRANSPORTER ATP-BINDING SUBUNIT"/>
    <property type="match status" value="1"/>
</dbReference>
<name>A0A0H5Q476_9ZZZZ</name>
<dbReference type="Pfam" id="PF00005">
    <property type="entry name" value="ABC_tran"/>
    <property type="match status" value="1"/>
</dbReference>
<reference evidence="2" key="1">
    <citation type="submission" date="2015-06" db="EMBL/GenBank/DDBJ databases">
        <authorList>
            <person name="Joergensen T."/>
        </authorList>
    </citation>
    <scope>NUCLEOTIDE SEQUENCE</scope>
    <source>
        <strain evidence="2">RGFK0993</strain>
    </source>
</reference>
<reference evidence="2" key="2">
    <citation type="submission" date="2015-07" db="EMBL/GenBank/DDBJ databases">
        <title>Plasmids, circular viruses and viroids from rat gut.</title>
        <authorList>
            <person name="Jorgensen T.J."/>
            <person name="Hansen M.A."/>
            <person name="Xu Z."/>
            <person name="Tabak M.A."/>
            <person name="Sorensen S.J."/>
            <person name="Hansen L.H."/>
        </authorList>
    </citation>
    <scope>NUCLEOTIDE SEQUENCE</scope>
    <source>
        <strain evidence="2">RGFK0993</strain>
    </source>
</reference>
<dbReference type="InterPro" id="IPR051309">
    <property type="entry name" value="ABCF_ATPase"/>
</dbReference>
<dbReference type="Gene3D" id="3.40.50.300">
    <property type="entry name" value="P-loop containing nucleotide triphosphate hydrolases"/>
    <property type="match status" value="1"/>
</dbReference>
<dbReference type="InterPro" id="IPR003439">
    <property type="entry name" value="ABC_transporter-like_ATP-bd"/>
</dbReference>
<proteinExistence type="predicted"/>
<dbReference type="PANTHER" id="PTHR42855:SF2">
    <property type="entry name" value="DRUG RESISTANCE ABC TRANSPORTER,ATP-BINDING PROTEIN"/>
    <property type="match status" value="1"/>
</dbReference>
<dbReference type="AlphaFoldDB" id="A0A0H5Q476"/>
<feature type="domain" description="ABC transporter" evidence="1">
    <location>
        <begin position="87"/>
        <end position="126"/>
    </location>
</feature>
<accession>A0A0H5Q476</accession>
<evidence type="ECO:0000259" key="1">
    <source>
        <dbReference type="Pfam" id="PF00005"/>
    </source>
</evidence>
<organism evidence="2">
    <name type="scientific">uncultured prokaryote</name>
    <dbReference type="NCBI Taxonomy" id="198431"/>
    <lineage>
        <taxon>unclassified sequences</taxon>
        <taxon>environmental samples</taxon>
    </lineage>
</organism>
<sequence>MQNFADWQSERVYTARGYRSSCFFSMTDIPSLPDFMKECLPAQCITEAAEKQGDMLRSLEKEVNGMAQIKVSDLTFCYEGSYDNIFEHVNIQIDTDWRCGLIGRNGKGKTTFLKLLTGAYEYSGSIAGPMECVYFPYALPKTAYSDKTGISQSQTTMEVLNEKFREMSQMWVKQYCSCAGSFLPSCQWK</sequence>
<dbReference type="InterPro" id="IPR027417">
    <property type="entry name" value="P-loop_NTPase"/>
</dbReference>
<dbReference type="GO" id="GO:0005524">
    <property type="term" value="F:ATP binding"/>
    <property type="evidence" value="ECO:0007669"/>
    <property type="project" value="InterPro"/>
</dbReference>
<evidence type="ECO:0000313" key="2">
    <source>
        <dbReference type="EMBL" id="CRY96220.1"/>
    </source>
</evidence>
<dbReference type="EMBL" id="LN853587">
    <property type="protein sequence ID" value="CRY96220.1"/>
    <property type="molecule type" value="Genomic_DNA"/>
</dbReference>
<dbReference type="SUPFAM" id="SSF52540">
    <property type="entry name" value="P-loop containing nucleoside triphosphate hydrolases"/>
    <property type="match status" value="1"/>
</dbReference>
<protein>
    <recommendedName>
        <fullName evidence="1">ABC transporter domain-containing protein</fullName>
    </recommendedName>
</protein>